<comment type="caution">
    <text evidence="4">The sequence shown here is derived from an EMBL/GenBank/DDBJ whole genome shotgun (WGS) entry which is preliminary data.</text>
</comment>
<reference evidence="4 5" key="1">
    <citation type="submission" date="2023-09" db="EMBL/GenBank/DDBJ databases">
        <title>Genomes of two closely related lineages of the louse Polyplax serrata with different host specificities.</title>
        <authorList>
            <person name="Martinu J."/>
            <person name="Tarabai H."/>
            <person name="Stefka J."/>
            <person name="Hypsa V."/>
        </authorList>
    </citation>
    <scope>NUCLEOTIDE SEQUENCE [LARGE SCALE GENOMIC DNA]</scope>
    <source>
        <strain evidence="4">98ZLc_SE</strain>
    </source>
</reference>
<dbReference type="Gene3D" id="3.20.20.80">
    <property type="entry name" value="Glycosidases"/>
    <property type="match status" value="1"/>
</dbReference>
<feature type="transmembrane region" description="Helical" evidence="2">
    <location>
        <begin position="250"/>
        <end position="270"/>
    </location>
</feature>
<name>A0ABR1BDZ2_POLSC</name>
<sequence length="780" mass="88596">MTTKEFNSDLKKVDANYNDMHEFQMDHLGLLGKSSPDFGRDPESTSICPLLSPSPTGGEYQTVDPLSQVLEQKMIIVGKSPSPDFNNQDEETALLATSPHASYSHPLDPIRNLTYDHQVTPPGVDSRIVGISNQSSNGPDASYGELEIAKHTTVNAAESSHRRNKNTTPMETLKSSQSSSSANIPENVSSAQLLGNHYQHLDDNKLTDVGNFICQEKIIRASLDMSNRKQACPVEYSFISWNWPLIRKSFFWSIISIMVACFCVLVGMLVTVPRRCYPSHTWYQGTVFYEIFPASYQDSNGDGLGDLRGIASRASYLSKLGIQAVRLNSIFPATHYPEGFDKVTNLTDIEKSLGNFRDFQYFVNAMHEKNISVVLDFPVYPYVKALGELKVSAMRKNVADKITNVVHNHRSHRAAENESRFQRELPRTEFDSVNKMYLKPYIDGGIAGLMKSTSDHLNSISRTVLEEAVEFWFEKGVDGVYFKGLEHYANDSKLLRELKKWKEVKEQFQLLGKEKMLMCDYRVLNAIGEDVVHVLLTTMDLLDVYLDVSNGTSYIKSEVTSYQSSRLFDRRDYPWIHWNIGNVDTKRLAGRVENNFGAILFQFLLPGTISIFYGDEIGLTEIHDPHMDHHDIRYVHQLAPMKWQPNGAGFTRQDTLPWLPFAKSVRTNDIHENILSNMTALRKEAPSIYMNSIWKEAESLSNFAFRFVDENIIVLERSYPRRNAYVAVYNAGTDEARNDLSSIYYRGELLEDSRGRRGVFLNFKNLKLGSGEAFVVKLDK</sequence>
<evidence type="ECO:0000313" key="4">
    <source>
        <dbReference type="EMBL" id="KAK6640341.1"/>
    </source>
</evidence>
<accession>A0ABR1BDZ2</accession>
<dbReference type="SUPFAM" id="SSF51445">
    <property type="entry name" value="(Trans)glycosidases"/>
    <property type="match status" value="1"/>
</dbReference>
<feature type="compositionally biased region" description="Polar residues" evidence="1">
    <location>
        <begin position="166"/>
        <end position="183"/>
    </location>
</feature>
<dbReference type="Pfam" id="PF00128">
    <property type="entry name" value="Alpha-amylase"/>
    <property type="match status" value="2"/>
</dbReference>
<gene>
    <name evidence="4" type="ORF">RUM44_012028</name>
</gene>
<keyword evidence="2" id="KW-0812">Transmembrane</keyword>
<organism evidence="4 5">
    <name type="scientific">Polyplax serrata</name>
    <name type="common">Common mouse louse</name>
    <dbReference type="NCBI Taxonomy" id="468196"/>
    <lineage>
        <taxon>Eukaryota</taxon>
        <taxon>Metazoa</taxon>
        <taxon>Ecdysozoa</taxon>
        <taxon>Arthropoda</taxon>
        <taxon>Hexapoda</taxon>
        <taxon>Insecta</taxon>
        <taxon>Pterygota</taxon>
        <taxon>Neoptera</taxon>
        <taxon>Paraneoptera</taxon>
        <taxon>Psocodea</taxon>
        <taxon>Troctomorpha</taxon>
        <taxon>Phthiraptera</taxon>
        <taxon>Anoplura</taxon>
        <taxon>Polyplacidae</taxon>
        <taxon>Polyplax</taxon>
    </lineage>
</organism>
<keyword evidence="2" id="KW-0472">Membrane</keyword>
<dbReference type="InterPro" id="IPR017853">
    <property type="entry name" value="GH"/>
</dbReference>
<dbReference type="EMBL" id="JAWJWF010000001">
    <property type="protein sequence ID" value="KAK6640341.1"/>
    <property type="molecule type" value="Genomic_DNA"/>
</dbReference>
<protein>
    <recommendedName>
        <fullName evidence="3">Glycosyl hydrolase family 13 catalytic domain-containing protein</fullName>
    </recommendedName>
</protein>
<keyword evidence="5" id="KW-1185">Reference proteome</keyword>
<evidence type="ECO:0000313" key="5">
    <source>
        <dbReference type="Proteomes" id="UP001359485"/>
    </source>
</evidence>
<proteinExistence type="predicted"/>
<evidence type="ECO:0000259" key="3">
    <source>
        <dbReference type="SMART" id="SM00642"/>
    </source>
</evidence>
<dbReference type="SMART" id="SM00642">
    <property type="entry name" value="Aamy"/>
    <property type="match status" value="1"/>
</dbReference>
<feature type="region of interest" description="Disordered" evidence="1">
    <location>
        <begin position="153"/>
        <end position="183"/>
    </location>
</feature>
<evidence type="ECO:0000256" key="2">
    <source>
        <dbReference type="SAM" id="Phobius"/>
    </source>
</evidence>
<dbReference type="PANTHER" id="PTHR10357">
    <property type="entry name" value="ALPHA-AMYLASE FAMILY MEMBER"/>
    <property type="match status" value="1"/>
</dbReference>
<dbReference type="Proteomes" id="UP001359485">
    <property type="component" value="Unassembled WGS sequence"/>
</dbReference>
<feature type="domain" description="Glycosyl hydrolase family 13 catalytic" evidence="3">
    <location>
        <begin position="290"/>
        <end position="642"/>
    </location>
</feature>
<dbReference type="InterPro" id="IPR006047">
    <property type="entry name" value="GH13_cat_dom"/>
</dbReference>
<dbReference type="PANTHER" id="PTHR10357:SF225">
    <property type="entry name" value="MALTASE 1-LIKE PROTEIN"/>
    <property type="match status" value="1"/>
</dbReference>
<evidence type="ECO:0000256" key="1">
    <source>
        <dbReference type="SAM" id="MobiDB-lite"/>
    </source>
</evidence>
<keyword evidence="2" id="KW-1133">Transmembrane helix</keyword>